<evidence type="ECO:0000259" key="3">
    <source>
        <dbReference type="Pfam" id="PF05699"/>
    </source>
</evidence>
<gene>
    <name evidence="4" type="ORF">CBR_g50698</name>
</gene>
<dbReference type="SUPFAM" id="SSF53098">
    <property type="entry name" value="Ribonuclease H-like"/>
    <property type="match status" value="2"/>
</dbReference>
<evidence type="ECO:0000313" key="5">
    <source>
        <dbReference type="Proteomes" id="UP000265515"/>
    </source>
</evidence>
<dbReference type="PANTHER" id="PTHR32166:SF123">
    <property type="entry name" value="BED-TYPE DOMAIN-CONTAINING PROTEIN"/>
    <property type="match status" value="1"/>
</dbReference>
<evidence type="ECO:0000259" key="2">
    <source>
        <dbReference type="Pfam" id="PF04937"/>
    </source>
</evidence>
<feature type="domain" description="DUF659" evidence="2">
    <location>
        <begin position="147"/>
        <end position="294"/>
    </location>
</feature>
<sequence length="1320" mass="148157">MVVGTASRAKKHFLENRCNLGPLKATLSKEELQERERGRNAAIRELGGVGAPADVSSEEDECEASEGEEPKSATRTTVGASTSKTGMRQSLITDNVTVMSKNEDTQRSINDWMTAHCIPFNMMKSEEWDNMVKALMNAHESFKYAKYEKARTTRVEVTKGRVAAMVEELRRQWPSTDSLLQLDGWTDHRSRPHINVMVSFPKGSIFWRSVCMSNRDKGAVSYYEILKRAIAEVGQDAVVGIVMDNATVCAAAGRMIEAEFSHIFSIGFTAHNIDLMLEAFTKIGWVDAAIKRAVDIAKFFTNHTRMRDLLLSKSNGEVVAKPGATRFATNFIMLSSLQRLYLPLRSCLLDAAWKESIVLPTQRHLFHVATECILDNSFWSGMEKVMESSKGLLGLLKFVDGNGPTMSKIYGRMDNLVEKLKENEFFTKTEKDELEAIIMPRWNAMTSTLHCAAMFLDPEFKANKPEQDLEVADWFWTWVYSWCKWPMYKTVDEEVNNWIDGVGKFRSEKAIEEAHGTQPARWWRKWCSELPHLQRQAIRLLGQGSSSSNCERNWSLFERIHSRPRNKLETVKLNTLVYNRWNQHLLKKLTKKPKPGEDDLLWEEDLDLEKKEVAADATMHVERRSRVCKLNEGREGNGDDDDEEEGDDEDVVEEEEERDEGELQRAMKTMSDSHAEKFLASRSKASALAPKTVKRGPGRPRKVVEEPAAMDESGGRKENAEEGGGNDSQAQPAALATKPGRGVTNGDKTRGGRSGEDRGGRVVGRWVTDGDKSKGNKGGEDGGDEARGGEVADAETRGVVVGETRRGDTASGNAGMATDSMEEHTETKGDTIVVGRVAPAESIVEATKANEEEVANRQGAASVTNDMEGATKTYEDACAIDASNEEEVMIGVTGAGNEEGVVTGVVWSASVKQRSRTVLSLSRRTSKHSAQWTTEMTAECIQFNMMRSKYWDRMVHALMNAPKGFRYAKFESARTKRVEVTRARVAKRVEELRQEWPTTGCMMQLDGWTDCRQRPHINVMVSFPKGSIFWRSVCMSGRNKGASTYYGILRRAIEEIGAEAVVGVIMDNVAVCAAVGRMVEADHPHIFSVPCTAHSLNLIFESFAKITWVGEVIKRASEVAKFFTNLSRVRDLLLHYSNGSVVAKPGATRFATNFVMLSSLQGLYLPLRACLTDDDWKPAIVHTSQHELFVRVTHAIFDDTFWADIEKLMQTSKNLLKLLKMVNGTRPTISKVYARMDSAVEKLRESKHFTEAEKDELEAIIMRRWNTMTSPLHCAALFLDPDYRASRPESDAEIVDVFWTWLYSWCKEAAYREVDVEVCS</sequence>
<feature type="region of interest" description="Disordered" evidence="1">
    <location>
        <begin position="29"/>
        <end position="85"/>
    </location>
</feature>
<evidence type="ECO:0000256" key="1">
    <source>
        <dbReference type="SAM" id="MobiDB-lite"/>
    </source>
</evidence>
<organism evidence="4 5">
    <name type="scientific">Chara braunii</name>
    <name type="common">Braun's stonewort</name>
    <dbReference type="NCBI Taxonomy" id="69332"/>
    <lineage>
        <taxon>Eukaryota</taxon>
        <taxon>Viridiplantae</taxon>
        <taxon>Streptophyta</taxon>
        <taxon>Charophyceae</taxon>
        <taxon>Charales</taxon>
        <taxon>Characeae</taxon>
        <taxon>Chara</taxon>
    </lineage>
</organism>
<protein>
    <recommendedName>
        <fullName evidence="6">DUF659 domain-containing protein</fullName>
    </recommendedName>
</protein>
<feature type="region of interest" description="Disordered" evidence="1">
    <location>
        <begin position="631"/>
        <end position="831"/>
    </location>
</feature>
<feature type="compositionally biased region" description="Basic residues" evidence="1">
    <location>
        <begin position="692"/>
        <end position="701"/>
    </location>
</feature>
<feature type="compositionally biased region" description="Acidic residues" evidence="1">
    <location>
        <begin position="56"/>
        <end position="67"/>
    </location>
</feature>
<dbReference type="Pfam" id="PF04937">
    <property type="entry name" value="DUF659"/>
    <property type="match status" value="2"/>
</dbReference>
<dbReference type="Proteomes" id="UP000265515">
    <property type="component" value="Unassembled WGS sequence"/>
</dbReference>
<name>A0A388K5M2_CHABU</name>
<feature type="compositionally biased region" description="Basic and acidic residues" evidence="1">
    <location>
        <begin position="29"/>
        <end position="39"/>
    </location>
</feature>
<feature type="domain" description="HAT C-terminal dimerisation" evidence="3">
    <location>
        <begin position="516"/>
        <end position="578"/>
    </location>
</feature>
<dbReference type="InterPro" id="IPR008906">
    <property type="entry name" value="HATC_C_dom"/>
</dbReference>
<dbReference type="EMBL" id="BFEA01000061">
    <property type="protein sequence ID" value="GBG65335.1"/>
    <property type="molecule type" value="Genomic_DNA"/>
</dbReference>
<dbReference type="Gramene" id="GBG65335">
    <property type="protein sequence ID" value="GBG65335"/>
    <property type="gene ID" value="CBR_g50698"/>
</dbReference>
<dbReference type="STRING" id="69332.A0A388K5M2"/>
<dbReference type="InterPro" id="IPR007021">
    <property type="entry name" value="DUF659"/>
</dbReference>
<evidence type="ECO:0000313" key="4">
    <source>
        <dbReference type="EMBL" id="GBG65335.1"/>
    </source>
</evidence>
<feature type="compositionally biased region" description="Acidic residues" evidence="1">
    <location>
        <begin position="638"/>
        <end position="660"/>
    </location>
</feature>
<comment type="caution">
    <text evidence="4">The sequence shown here is derived from an EMBL/GenBank/DDBJ whole genome shotgun (WGS) entry which is preliminary data.</text>
</comment>
<proteinExistence type="predicted"/>
<feature type="compositionally biased region" description="Basic and acidic residues" evidence="1">
    <location>
        <begin position="768"/>
        <end position="796"/>
    </location>
</feature>
<dbReference type="InterPro" id="IPR012337">
    <property type="entry name" value="RNaseH-like_sf"/>
</dbReference>
<dbReference type="GO" id="GO:0046983">
    <property type="term" value="F:protein dimerization activity"/>
    <property type="evidence" value="ECO:0007669"/>
    <property type="project" value="InterPro"/>
</dbReference>
<keyword evidence="5" id="KW-1185">Reference proteome</keyword>
<evidence type="ECO:0008006" key="6">
    <source>
        <dbReference type="Google" id="ProtNLM"/>
    </source>
</evidence>
<feature type="domain" description="DUF659" evidence="2">
    <location>
        <begin position="972"/>
        <end position="1119"/>
    </location>
</feature>
<dbReference type="PANTHER" id="PTHR32166">
    <property type="entry name" value="OSJNBA0013A04.12 PROTEIN"/>
    <property type="match status" value="1"/>
</dbReference>
<accession>A0A388K5M2</accession>
<feature type="compositionally biased region" description="Polar residues" evidence="1">
    <location>
        <begin position="73"/>
        <end position="85"/>
    </location>
</feature>
<reference evidence="4 5" key="1">
    <citation type="journal article" date="2018" name="Cell">
        <title>The Chara Genome: Secondary Complexity and Implications for Plant Terrestrialization.</title>
        <authorList>
            <person name="Nishiyama T."/>
            <person name="Sakayama H."/>
            <person name="Vries J.D."/>
            <person name="Buschmann H."/>
            <person name="Saint-Marcoux D."/>
            <person name="Ullrich K.K."/>
            <person name="Haas F.B."/>
            <person name="Vanderstraeten L."/>
            <person name="Becker D."/>
            <person name="Lang D."/>
            <person name="Vosolsobe S."/>
            <person name="Rombauts S."/>
            <person name="Wilhelmsson P.K.I."/>
            <person name="Janitza P."/>
            <person name="Kern R."/>
            <person name="Heyl A."/>
            <person name="Rumpler F."/>
            <person name="Villalobos L.I.A.C."/>
            <person name="Clay J.M."/>
            <person name="Skokan R."/>
            <person name="Toyoda A."/>
            <person name="Suzuki Y."/>
            <person name="Kagoshima H."/>
            <person name="Schijlen E."/>
            <person name="Tajeshwar N."/>
            <person name="Catarino B."/>
            <person name="Hetherington A.J."/>
            <person name="Saltykova A."/>
            <person name="Bonnot C."/>
            <person name="Breuninger H."/>
            <person name="Symeonidi A."/>
            <person name="Radhakrishnan G.V."/>
            <person name="Van Nieuwerburgh F."/>
            <person name="Deforce D."/>
            <person name="Chang C."/>
            <person name="Karol K.G."/>
            <person name="Hedrich R."/>
            <person name="Ulvskov P."/>
            <person name="Glockner G."/>
            <person name="Delwiche C.F."/>
            <person name="Petrasek J."/>
            <person name="Van de Peer Y."/>
            <person name="Friml J."/>
            <person name="Beilby M."/>
            <person name="Dolan L."/>
            <person name="Kohara Y."/>
            <person name="Sugano S."/>
            <person name="Fujiyama A."/>
            <person name="Delaux P.-M."/>
            <person name="Quint M."/>
            <person name="TheiBen G."/>
            <person name="Hagemann M."/>
            <person name="Harholt J."/>
            <person name="Dunand C."/>
            <person name="Zachgo S."/>
            <person name="Langdale J."/>
            <person name="Maumus F."/>
            <person name="Straeten D.V.D."/>
            <person name="Gould S.B."/>
            <person name="Rensing S.A."/>
        </authorList>
    </citation>
    <scope>NUCLEOTIDE SEQUENCE [LARGE SCALE GENOMIC DNA]</scope>
    <source>
        <strain evidence="4 5">S276</strain>
    </source>
</reference>
<dbReference type="Pfam" id="PF05699">
    <property type="entry name" value="Dimer_Tnp_hAT"/>
    <property type="match status" value="1"/>
</dbReference>
<feature type="compositionally biased region" description="Basic and acidic residues" evidence="1">
    <location>
        <begin position="747"/>
        <end position="760"/>
    </location>
</feature>
<feature type="compositionally biased region" description="Basic and acidic residues" evidence="1">
    <location>
        <begin position="661"/>
        <end position="679"/>
    </location>
</feature>